<name>V5G653_BYSSN</name>
<evidence type="ECO:0000259" key="5">
    <source>
        <dbReference type="PROSITE" id="PS51396"/>
    </source>
</evidence>
<feature type="domain" description="Thioredoxin" evidence="4">
    <location>
        <begin position="150"/>
        <end position="313"/>
    </location>
</feature>
<dbReference type="SMART" id="SM01179">
    <property type="entry name" value="DUF862"/>
    <property type="match status" value="1"/>
</dbReference>
<dbReference type="eggNOG" id="KOG0324">
    <property type="taxonomic scope" value="Eukaryota"/>
</dbReference>
<dbReference type="GO" id="GO:0070646">
    <property type="term" value="P:protein modification by small protein removal"/>
    <property type="evidence" value="ECO:0007669"/>
    <property type="project" value="TreeGrafter"/>
</dbReference>
<dbReference type="Gene3D" id="3.40.30.10">
    <property type="entry name" value="Glutaredoxin"/>
    <property type="match status" value="1"/>
</dbReference>
<dbReference type="GO" id="GO:0008233">
    <property type="term" value="F:peptidase activity"/>
    <property type="evidence" value="ECO:0007669"/>
    <property type="project" value="UniProtKB-KW"/>
</dbReference>
<proteinExistence type="inferred from homology"/>
<dbReference type="InParanoid" id="V5G653"/>
<dbReference type="PROSITE" id="PS51396">
    <property type="entry name" value="PUL"/>
    <property type="match status" value="1"/>
</dbReference>
<dbReference type="Proteomes" id="UP000018001">
    <property type="component" value="Unassembled WGS sequence"/>
</dbReference>
<evidence type="ECO:0000256" key="1">
    <source>
        <dbReference type="ARBA" id="ARBA00008140"/>
    </source>
</evidence>
<dbReference type="InterPro" id="IPR013535">
    <property type="entry name" value="PUL_dom"/>
</dbReference>
<keyword evidence="8" id="KW-1185">Reference proteome</keyword>
<dbReference type="PANTHER" id="PTHR12378">
    <property type="entry name" value="DESUMOYLATING ISOPEPTIDASE"/>
    <property type="match status" value="1"/>
</dbReference>
<dbReference type="InterPro" id="IPR036249">
    <property type="entry name" value="Thioredoxin-like_sf"/>
</dbReference>
<keyword evidence="2" id="KW-0645">Protease</keyword>
<dbReference type="HOGENOM" id="CLU_033441_0_0_1"/>
<dbReference type="Pfam" id="PF00085">
    <property type="entry name" value="Thioredoxin"/>
    <property type="match status" value="1"/>
</dbReference>
<dbReference type="OrthoDB" id="21221at2759"/>
<dbReference type="Pfam" id="PF05903">
    <property type="entry name" value="Peptidase_C97"/>
    <property type="match status" value="1"/>
</dbReference>
<dbReference type="InterPro" id="IPR008580">
    <property type="entry name" value="PPPDE_dom"/>
</dbReference>
<reference evidence="8" key="1">
    <citation type="journal article" date="2014" name="Genome Announc.">
        <title>Draft genome sequence of the formaldehyde-resistant fungus Byssochlamys spectabilis No. 5 (anamorph Paecilomyces variotii No. 5) (NBRC109023).</title>
        <authorList>
            <person name="Oka T."/>
            <person name="Ekino K."/>
            <person name="Fukuda K."/>
            <person name="Nomura Y."/>
        </authorList>
    </citation>
    <scope>NUCLEOTIDE SEQUENCE [LARGE SCALE GENOMIC DNA]</scope>
    <source>
        <strain evidence="8">No. 5 / NBRC 109023</strain>
    </source>
</reference>
<gene>
    <name evidence="7" type="ORF">PVAR5_8674</name>
</gene>
<dbReference type="PROSITE" id="PS51858">
    <property type="entry name" value="PPPDE"/>
    <property type="match status" value="1"/>
</dbReference>
<evidence type="ECO:0000256" key="3">
    <source>
        <dbReference type="ARBA" id="ARBA00022801"/>
    </source>
</evidence>
<dbReference type="AlphaFoldDB" id="V5G653"/>
<dbReference type="InterPro" id="IPR013766">
    <property type="entry name" value="Thioredoxin_domain"/>
</dbReference>
<accession>V5G653</accession>
<dbReference type="EMBL" id="BAUL01000339">
    <property type="protein sequence ID" value="GAD99943.1"/>
    <property type="molecule type" value="Genomic_DNA"/>
</dbReference>
<dbReference type="Gene3D" id="3.90.1720.30">
    <property type="entry name" value="PPPDE domains"/>
    <property type="match status" value="1"/>
</dbReference>
<dbReference type="SUPFAM" id="SSF52833">
    <property type="entry name" value="Thioredoxin-like"/>
    <property type="match status" value="1"/>
</dbReference>
<evidence type="ECO:0000256" key="2">
    <source>
        <dbReference type="ARBA" id="ARBA00022670"/>
    </source>
</evidence>
<dbReference type="eggNOG" id="KOG0907">
    <property type="taxonomic scope" value="Eukaryota"/>
</dbReference>
<evidence type="ECO:0000259" key="4">
    <source>
        <dbReference type="PROSITE" id="PS51352"/>
    </source>
</evidence>
<dbReference type="Gene3D" id="1.25.10.10">
    <property type="entry name" value="Leucine-rich Repeat Variant"/>
    <property type="match status" value="1"/>
</dbReference>
<dbReference type="InterPro" id="IPR011989">
    <property type="entry name" value="ARM-like"/>
</dbReference>
<dbReference type="GO" id="GO:0006508">
    <property type="term" value="P:proteolysis"/>
    <property type="evidence" value="ECO:0007669"/>
    <property type="project" value="UniProtKB-KW"/>
</dbReference>
<feature type="domain" description="PUL" evidence="5">
    <location>
        <begin position="304"/>
        <end position="581"/>
    </location>
</feature>
<dbReference type="PROSITE" id="PS51352">
    <property type="entry name" value="THIOREDOXIN_2"/>
    <property type="match status" value="1"/>
</dbReference>
<dbReference type="PANTHER" id="PTHR12378:SF7">
    <property type="entry name" value="DESUMOYLATING ISOPEPTIDASE 1"/>
    <property type="match status" value="1"/>
</dbReference>
<dbReference type="CDD" id="cd02947">
    <property type="entry name" value="TRX_family"/>
    <property type="match status" value="1"/>
</dbReference>
<dbReference type="InterPro" id="IPR042266">
    <property type="entry name" value="PPPDE_sf"/>
</dbReference>
<evidence type="ECO:0000313" key="8">
    <source>
        <dbReference type="Proteomes" id="UP000018001"/>
    </source>
</evidence>
<dbReference type="PROSITE" id="PS00194">
    <property type="entry name" value="THIOREDOXIN_1"/>
    <property type="match status" value="1"/>
</dbReference>
<comment type="caution">
    <text evidence="7">The sequence shown here is derived from an EMBL/GenBank/DDBJ whole genome shotgun (WGS) entry which is preliminary data.</text>
</comment>
<sequence length="584" mass="64640">MDVELYVYDLSKGIARAYSRALTGIQIDAIYHTSLVFGGVEYFFGHGIQKTIPGTTHHGQPMEVLRMGRTELPDEVIQEYINSLAEVYTPESYDLFLHNCNNFTQDLSMFLVGKGIPEHITSLPQTFLSTPFGQMLKPQLESAMRGVTQTPTGQQIPSAAAPVERPQERILAPGKAAAVTGQVHNVSNVKELEALLASAKDSCAVIFFTSSTCAPCKICYPTYDELAEEAGNKAVLIKVDLNQAYDVSMKYGVRATPTFMTFLKGQKENEWSGANPGQLRGNVRMLIQMAHPPHPHAQLRLPSFQRKLTNYVTYKKIPPLEKLIQKIGSHGEDPTIQSVVDFIKARNSNTPADTPIPNLSSLAAFIQSTYPSLPSDIHFAFVDLMRLAFLDPRVSGFFAEEPEQKTLLTLLSRSNNLSSCPYNLRIVMLQLTCNLFTTPLYPEQIVSYQPLRETCIRLLTGCLLDSQTNLRVVAASLSYNLAAFNHNERFEGRPDRFSEGDQVELVASLLEAIGTEEESVEAFHGLLFALGLFLYEAPLDGEVIDLCKAMGIAETVEAKSKIPALKEEFLLKEVGKELLPKGLA</sequence>
<keyword evidence="3" id="KW-0378">Hydrolase</keyword>
<feature type="domain" description="PPPDE" evidence="6">
    <location>
        <begin position="1"/>
        <end position="141"/>
    </location>
</feature>
<evidence type="ECO:0000259" key="6">
    <source>
        <dbReference type="PROSITE" id="PS51858"/>
    </source>
</evidence>
<comment type="similarity">
    <text evidence="1">Belongs to the DeSI family.</text>
</comment>
<dbReference type="Pfam" id="PF08324">
    <property type="entry name" value="PUL"/>
    <property type="match status" value="1"/>
</dbReference>
<organism evidence="7 8">
    <name type="scientific">Byssochlamys spectabilis (strain No. 5 / NBRC 109023)</name>
    <name type="common">Paecilomyces variotii</name>
    <dbReference type="NCBI Taxonomy" id="1356009"/>
    <lineage>
        <taxon>Eukaryota</taxon>
        <taxon>Fungi</taxon>
        <taxon>Dikarya</taxon>
        <taxon>Ascomycota</taxon>
        <taxon>Pezizomycotina</taxon>
        <taxon>Eurotiomycetes</taxon>
        <taxon>Eurotiomycetidae</taxon>
        <taxon>Eurotiales</taxon>
        <taxon>Thermoascaceae</taxon>
        <taxon>Paecilomyces</taxon>
    </lineage>
</organism>
<evidence type="ECO:0000313" key="7">
    <source>
        <dbReference type="EMBL" id="GAD99943.1"/>
    </source>
</evidence>
<dbReference type="InterPro" id="IPR017937">
    <property type="entry name" value="Thioredoxin_CS"/>
</dbReference>
<protein>
    <submittedName>
        <fullName evidence="7">Thioredoxin, putative</fullName>
    </submittedName>
</protein>